<evidence type="ECO:0000256" key="3">
    <source>
        <dbReference type="ARBA" id="ARBA00022827"/>
    </source>
</evidence>
<dbReference type="InterPro" id="IPR008255">
    <property type="entry name" value="Pyr_nucl-diS_OxRdtase_2_AS"/>
</dbReference>
<keyword evidence="3 7" id="KW-0274">FAD</keyword>
<organism evidence="10 11">
    <name type="scientific">Buchnera aphidicola</name>
    <name type="common">Pentalonia nigronervosa</name>
    <dbReference type="NCBI Taxonomy" id="1309793"/>
    <lineage>
        <taxon>Bacteria</taxon>
        <taxon>Pseudomonadati</taxon>
        <taxon>Pseudomonadota</taxon>
        <taxon>Gammaproteobacteria</taxon>
        <taxon>Enterobacterales</taxon>
        <taxon>Erwiniaceae</taxon>
        <taxon>Buchnera</taxon>
    </lineage>
</organism>
<accession>A0A7H1AZU4</accession>
<dbReference type="AlphaFoldDB" id="A0A7H1AZU4"/>
<protein>
    <recommendedName>
        <fullName evidence="7">Thioredoxin reductase</fullName>
        <ecNumber evidence="7">1.8.1.9</ecNumber>
    </recommendedName>
</protein>
<dbReference type="GO" id="GO:0004791">
    <property type="term" value="F:thioredoxin-disulfide reductase (NADPH) activity"/>
    <property type="evidence" value="ECO:0007669"/>
    <property type="project" value="UniProtKB-UniRule"/>
</dbReference>
<keyword evidence="8" id="KW-0521">NADP</keyword>
<keyword evidence="6 7" id="KW-0676">Redox-active center</keyword>
<evidence type="ECO:0000313" key="11">
    <source>
        <dbReference type="Proteomes" id="UP000516346"/>
    </source>
</evidence>
<feature type="domain" description="FAD/NAD(P)-binding" evidence="9">
    <location>
        <begin position="8"/>
        <end position="304"/>
    </location>
</feature>
<evidence type="ECO:0000256" key="6">
    <source>
        <dbReference type="ARBA" id="ARBA00023284"/>
    </source>
</evidence>
<keyword evidence="4 7" id="KW-0560">Oxidoreductase</keyword>
<evidence type="ECO:0000313" key="10">
    <source>
        <dbReference type="EMBL" id="QNS01999.1"/>
    </source>
</evidence>
<dbReference type="GO" id="GO:0005737">
    <property type="term" value="C:cytoplasm"/>
    <property type="evidence" value="ECO:0007669"/>
    <property type="project" value="InterPro"/>
</dbReference>
<dbReference type="PRINTS" id="PR00368">
    <property type="entry name" value="FADPNR"/>
</dbReference>
<reference evidence="10 11" key="1">
    <citation type="submission" date="2020-09" db="EMBL/GenBank/DDBJ databases">
        <title>Genome sequence of the banana aphid, Pentalonia nigronervosa Coquerel (Hemiptera: Aphididae) and its symbionts.</title>
        <authorList>
            <person name="Mathers T.C."/>
            <person name="Mugford S.T."/>
            <person name="Hogenhout S.A."/>
            <person name="Tripathi L."/>
        </authorList>
    </citation>
    <scope>NUCLEOTIDE SEQUENCE [LARGE SCALE GENOMIC DNA]</scope>
    <source>
        <strain evidence="10">Ba4</strain>
    </source>
</reference>
<dbReference type="PRINTS" id="PR00469">
    <property type="entry name" value="PNDRDTASEII"/>
</dbReference>
<dbReference type="InterPro" id="IPR050097">
    <property type="entry name" value="Ferredoxin-NADP_redctase_2"/>
</dbReference>
<gene>
    <name evidence="10" type="primary">trxB</name>
    <name evidence="10" type="ORF">ICW73_00830</name>
</gene>
<dbReference type="InterPro" id="IPR036188">
    <property type="entry name" value="FAD/NAD-bd_sf"/>
</dbReference>
<dbReference type="InterPro" id="IPR005982">
    <property type="entry name" value="Thioredox_Rdtase"/>
</dbReference>
<evidence type="ECO:0000256" key="7">
    <source>
        <dbReference type="RuleBase" id="RU003880"/>
    </source>
</evidence>
<keyword evidence="5" id="KW-1015">Disulfide bond</keyword>
<dbReference type="PROSITE" id="PS00573">
    <property type="entry name" value="PYRIDINE_REDOX_2"/>
    <property type="match status" value="1"/>
</dbReference>
<dbReference type="PANTHER" id="PTHR48105">
    <property type="entry name" value="THIOREDOXIN REDUCTASE 1-RELATED-RELATED"/>
    <property type="match status" value="1"/>
</dbReference>
<dbReference type="GO" id="GO:0019430">
    <property type="term" value="P:removal of superoxide radicals"/>
    <property type="evidence" value="ECO:0007669"/>
    <property type="project" value="UniProtKB-UniRule"/>
</dbReference>
<proteinExistence type="inferred from homology"/>
<comment type="subunit">
    <text evidence="7">Homodimer.</text>
</comment>
<dbReference type="NCBIfam" id="TIGR01292">
    <property type="entry name" value="TRX_reduct"/>
    <property type="match status" value="1"/>
</dbReference>
<dbReference type="EC" id="1.8.1.9" evidence="7"/>
<dbReference type="Gene3D" id="3.50.50.60">
    <property type="entry name" value="FAD/NAD(P)-binding domain"/>
    <property type="match status" value="2"/>
</dbReference>
<dbReference type="Proteomes" id="UP000516346">
    <property type="component" value="Chromosome"/>
</dbReference>
<evidence type="ECO:0000256" key="4">
    <source>
        <dbReference type="ARBA" id="ARBA00023002"/>
    </source>
</evidence>
<dbReference type="Pfam" id="PF07992">
    <property type="entry name" value="Pyr_redox_2"/>
    <property type="match status" value="1"/>
</dbReference>
<name>A0A7H1AZU4_9GAMM</name>
<comment type="similarity">
    <text evidence="1 7">Belongs to the class-II pyridine nucleotide-disulfide oxidoreductase family.</text>
</comment>
<comment type="cofactor">
    <cofactor evidence="8">
        <name>FAD</name>
        <dbReference type="ChEBI" id="CHEBI:57692"/>
    </cofactor>
    <text evidence="8">Binds 1 FAD per subunit.</text>
</comment>
<evidence type="ECO:0000256" key="8">
    <source>
        <dbReference type="RuleBase" id="RU003881"/>
    </source>
</evidence>
<evidence type="ECO:0000256" key="5">
    <source>
        <dbReference type="ARBA" id="ARBA00023157"/>
    </source>
</evidence>
<dbReference type="SUPFAM" id="SSF51905">
    <property type="entry name" value="FAD/NAD(P)-binding domain"/>
    <property type="match status" value="1"/>
</dbReference>
<evidence type="ECO:0000256" key="1">
    <source>
        <dbReference type="ARBA" id="ARBA00009333"/>
    </source>
</evidence>
<dbReference type="InterPro" id="IPR023753">
    <property type="entry name" value="FAD/NAD-binding_dom"/>
</dbReference>
<dbReference type="EMBL" id="CP061275">
    <property type="protein sequence ID" value="QNS01999.1"/>
    <property type="molecule type" value="Genomic_DNA"/>
</dbReference>
<keyword evidence="2 7" id="KW-0285">Flavoprotein</keyword>
<comment type="catalytic activity">
    <reaction evidence="7">
        <text>[thioredoxin]-dithiol + NADP(+) = [thioredoxin]-disulfide + NADPH + H(+)</text>
        <dbReference type="Rhea" id="RHEA:20345"/>
        <dbReference type="Rhea" id="RHEA-COMP:10698"/>
        <dbReference type="Rhea" id="RHEA-COMP:10700"/>
        <dbReference type="ChEBI" id="CHEBI:15378"/>
        <dbReference type="ChEBI" id="CHEBI:29950"/>
        <dbReference type="ChEBI" id="CHEBI:50058"/>
        <dbReference type="ChEBI" id="CHEBI:57783"/>
        <dbReference type="ChEBI" id="CHEBI:58349"/>
        <dbReference type="EC" id="1.8.1.9"/>
    </reaction>
</comment>
<evidence type="ECO:0000259" key="9">
    <source>
        <dbReference type="Pfam" id="PF07992"/>
    </source>
</evidence>
<evidence type="ECO:0000256" key="2">
    <source>
        <dbReference type="ARBA" id="ARBA00022630"/>
    </source>
</evidence>
<sequence length="319" mass="35086">MKITKNSKIIILGSGPAGCTAAIYASRANLNPILITGTNIGGQLTNTDQIENWPGEINDITGLDLMKRMHKHVCKFDATMISDNIISVDFQNHPFRLTGEKNEYISDSVIIATGSNPRYLGLKSEKIFKGKGISTCAICDGFFYRNRNVAVIGGGNTAIEETLYLSNIVNKVYLIHRGSTFSAEKILVQRLKKKIQNKKIIIYFNCNVKEIFGDSSGITEILVMQTNPKILTTFKIKISGLFIAIGHVPNTDIFLNQIETQNGYIKTMHKEHGNFTQTSIPGIFAAGDVIDHVYKQAITSSASGCMAALDAEKYLANLL</sequence>